<feature type="domain" description="Galactokinase N-terminal" evidence="16">
    <location>
        <begin position="24"/>
        <end position="71"/>
    </location>
</feature>
<dbReference type="PROSITE" id="PS00106">
    <property type="entry name" value="GALACTOKINASE"/>
    <property type="match status" value="1"/>
</dbReference>
<evidence type="ECO:0000256" key="2">
    <source>
        <dbReference type="ARBA" id="ARBA00022490"/>
    </source>
</evidence>
<keyword evidence="2 11" id="KW-0963">Cytoplasm</keyword>
<feature type="binding site" evidence="11">
    <location>
        <position position="146"/>
    </location>
    <ligand>
        <name>Mg(2+)</name>
        <dbReference type="ChEBI" id="CHEBI:18420"/>
    </ligand>
</feature>
<evidence type="ECO:0000259" key="15">
    <source>
        <dbReference type="Pfam" id="PF08544"/>
    </source>
</evidence>
<evidence type="ECO:0000259" key="16">
    <source>
        <dbReference type="Pfam" id="PF10509"/>
    </source>
</evidence>
<dbReference type="EMBL" id="CP108090">
    <property type="protein sequence ID" value="WUQ10560.1"/>
    <property type="molecule type" value="Genomic_DNA"/>
</dbReference>
<dbReference type="GO" id="GO:0004335">
    <property type="term" value="F:galactokinase activity"/>
    <property type="evidence" value="ECO:0007669"/>
    <property type="project" value="UniProtKB-EC"/>
</dbReference>
<feature type="domain" description="GHMP kinase C-terminal" evidence="15">
    <location>
        <begin position="300"/>
        <end position="378"/>
    </location>
</feature>
<dbReference type="InterPro" id="IPR006204">
    <property type="entry name" value="GHMP_kinase_N_dom"/>
</dbReference>
<dbReference type="PANTHER" id="PTHR10457">
    <property type="entry name" value="MEVALONATE KINASE/GALACTOKINASE"/>
    <property type="match status" value="1"/>
</dbReference>
<dbReference type="Pfam" id="PF08544">
    <property type="entry name" value="GHMP_kinases_C"/>
    <property type="match status" value="1"/>
</dbReference>
<reference evidence="17" key="1">
    <citation type="submission" date="2022-10" db="EMBL/GenBank/DDBJ databases">
        <title>The complete genomes of actinobacterial strains from the NBC collection.</title>
        <authorList>
            <person name="Joergensen T.S."/>
            <person name="Alvarez Arevalo M."/>
            <person name="Sterndorff E.B."/>
            <person name="Faurdal D."/>
            <person name="Vuksanovic O."/>
            <person name="Mourched A.-S."/>
            <person name="Charusanti P."/>
            <person name="Shaw S."/>
            <person name="Blin K."/>
            <person name="Weber T."/>
        </authorList>
    </citation>
    <scope>NUCLEOTIDE SEQUENCE</scope>
    <source>
        <strain evidence="17">NBC_00248</strain>
    </source>
</reference>
<feature type="binding site" evidence="11">
    <location>
        <position position="178"/>
    </location>
    <ligand>
        <name>Mg(2+)</name>
        <dbReference type="ChEBI" id="CHEBI:18420"/>
    </ligand>
</feature>
<evidence type="ECO:0000256" key="4">
    <source>
        <dbReference type="ARBA" id="ARBA00022723"/>
    </source>
</evidence>
<dbReference type="InterPro" id="IPR019539">
    <property type="entry name" value="GalKase_N"/>
</dbReference>
<sequence>MSGYSGYSGNSGNSGNSGSAQDGFQQLYGYPPEGVWAAPGRVNLIGEHTDYNDGFALPFALPQRTEVAAARRTDRILRVHSADAPSGAVTLDLADLDPAHPPQGAASWAAYPAGVAWALLDAGLPVGGADLHVRSDVPTGAGLSSSAALEVATALALTDLYGIGLTRPELAALARRAENAYVGVPCGIMDQTASACATQGHALHLDTRSLARRHIPFDCAAAGLRLLVIDTRVKHALADGAYAQRRASCHGAAEALGLPALRDLPYEELEQALPRLVDPIARKRVRHVVTENERVLRVEELLRAGRLREAGPLLTEGHLSLRDDYEVSCPELDLAVSTANAAGAYGSRMTGGGFGGSALSLIDADAEEAVIRAVANAFLRADFTPPRVTTAAPSEGAVRLL</sequence>
<dbReference type="EC" id="2.7.1.6" evidence="11 12"/>
<evidence type="ECO:0000256" key="1">
    <source>
        <dbReference type="ARBA" id="ARBA00006566"/>
    </source>
</evidence>
<dbReference type="InterPro" id="IPR036554">
    <property type="entry name" value="GHMP_kinase_C_sf"/>
</dbReference>
<feature type="domain" description="GHMP kinase N-terminal" evidence="14">
    <location>
        <begin position="112"/>
        <end position="196"/>
    </location>
</feature>
<evidence type="ECO:0000256" key="9">
    <source>
        <dbReference type="ARBA" id="ARBA00023144"/>
    </source>
</evidence>
<proteinExistence type="inferred from homology"/>
<keyword evidence="10 11" id="KW-0119">Carbohydrate metabolism</keyword>
<evidence type="ECO:0000256" key="3">
    <source>
        <dbReference type="ARBA" id="ARBA00022679"/>
    </source>
</evidence>
<dbReference type="Gene3D" id="3.30.70.890">
    <property type="entry name" value="GHMP kinase, C-terminal domain"/>
    <property type="match status" value="1"/>
</dbReference>
<dbReference type="InterPro" id="IPR006206">
    <property type="entry name" value="Mevalonate/galactokinase"/>
</dbReference>
<dbReference type="InterPro" id="IPR006203">
    <property type="entry name" value="GHMP_knse_ATP-bd_CS"/>
</dbReference>
<dbReference type="RefSeq" id="WP_328960102.1">
    <property type="nucleotide sequence ID" value="NZ_CP108090.1"/>
</dbReference>
<dbReference type="HAMAP" id="MF_00246">
    <property type="entry name" value="Galactokinase"/>
    <property type="match status" value="1"/>
</dbReference>
<keyword evidence="3 11" id="KW-0808">Transferase</keyword>
<evidence type="ECO:0000256" key="7">
    <source>
        <dbReference type="ARBA" id="ARBA00022840"/>
    </source>
</evidence>
<dbReference type="InterPro" id="IPR022963">
    <property type="entry name" value="Galactokinase_bac"/>
</dbReference>
<dbReference type="SUPFAM" id="SSF54211">
    <property type="entry name" value="Ribosomal protein S5 domain 2-like"/>
    <property type="match status" value="1"/>
</dbReference>
<comment type="subcellular location">
    <subcellularLocation>
        <location evidence="11">Cytoplasm</location>
    </subcellularLocation>
</comment>
<dbReference type="PIRSF" id="PIRSF000530">
    <property type="entry name" value="Galactokinase"/>
    <property type="match status" value="1"/>
</dbReference>
<dbReference type="InterPro" id="IPR000705">
    <property type="entry name" value="Galactokinase"/>
</dbReference>
<feature type="site" description="Transition state stabilizer" evidence="11">
    <location>
        <position position="41"/>
    </location>
</feature>
<keyword evidence="7 11" id="KW-0067">ATP-binding</keyword>
<dbReference type="Gene3D" id="3.30.230.10">
    <property type="match status" value="1"/>
</dbReference>
<comment type="similarity">
    <text evidence="1 11">Belongs to the GHMP kinase family. GalK subfamily.</text>
</comment>
<keyword evidence="6 11" id="KW-0418">Kinase</keyword>
<dbReference type="PANTHER" id="PTHR10457:SF7">
    <property type="entry name" value="GALACTOKINASE-RELATED"/>
    <property type="match status" value="1"/>
</dbReference>
<comment type="pathway">
    <text evidence="11">Carbohydrate metabolism; galactose metabolism.</text>
</comment>
<dbReference type="Pfam" id="PF10509">
    <property type="entry name" value="GalKase_gal_bdg"/>
    <property type="match status" value="1"/>
</dbReference>
<keyword evidence="8 11" id="KW-0460">Magnesium</keyword>
<feature type="binding site" evidence="11">
    <location>
        <position position="81"/>
    </location>
    <ligand>
        <name>ATP</name>
        <dbReference type="ChEBI" id="CHEBI:30616"/>
    </ligand>
</feature>
<keyword evidence="4 11" id="KW-0479">Metal-binding</keyword>
<dbReference type="SUPFAM" id="SSF55060">
    <property type="entry name" value="GHMP Kinase, C-terminal domain"/>
    <property type="match status" value="1"/>
</dbReference>
<comment type="catalytic activity">
    <reaction evidence="11">
        <text>alpha-D-galactose + ATP = alpha-D-galactose 1-phosphate + ADP + H(+)</text>
        <dbReference type="Rhea" id="RHEA:13553"/>
        <dbReference type="ChEBI" id="CHEBI:15378"/>
        <dbReference type="ChEBI" id="CHEBI:28061"/>
        <dbReference type="ChEBI" id="CHEBI:30616"/>
        <dbReference type="ChEBI" id="CHEBI:58336"/>
        <dbReference type="ChEBI" id="CHEBI:456216"/>
        <dbReference type="EC" id="2.7.1.6"/>
    </reaction>
</comment>
<dbReference type="InterPro" id="IPR020568">
    <property type="entry name" value="Ribosomal_Su5_D2-typ_SF"/>
</dbReference>
<dbReference type="InterPro" id="IPR013750">
    <property type="entry name" value="GHMP_kinase_C_dom"/>
</dbReference>
<feature type="region of interest" description="Disordered" evidence="13">
    <location>
        <begin position="1"/>
        <end position="24"/>
    </location>
</feature>
<evidence type="ECO:0000256" key="12">
    <source>
        <dbReference type="NCBIfam" id="TIGR00131"/>
    </source>
</evidence>
<evidence type="ECO:0000313" key="17">
    <source>
        <dbReference type="EMBL" id="WUQ10560.1"/>
    </source>
</evidence>
<accession>A0ABZ1T549</accession>
<evidence type="ECO:0000259" key="14">
    <source>
        <dbReference type="Pfam" id="PF00288"/>
    </source>
</evidence>
<dbReference type="PRINTS" id="PR00959">
    <property type="entry name" value="MEVGALKINASE"/>
</dbReference>
<evidence type="ECO:0000256" key="6">
    <source>
        <dbReference type="ARBA" id="ARBA00022777"/>
    </source>
</evidence>
<organism evidence="17 18">
    <name type="scientific">Streptomyces virginiae</name>
    <name type="common">Streptomyces cinnamonensis</name>
    <dbReference type="NCBI Taxonomy" id="1961"/>
    <lineage>
        <taxon>Bacteria</taxon>
        <taxon>Bacillati</taxon>
        <taxon>Actinomycetota</taxon>
        <taxon>Actinomycetes</taxon>
        <taxon>Kitasatosporales</taxon>
        <taxon>Streptomycetaceae</taxon>
        <taxon>Streptomyces</taxon>
    </lineage>
</organism>
<comment type="function">
    <text evidence="11">Catalyzes the transfer of the gamma-phosphate of ATP to D-galactose to form alpha-D-galactose-1-phosphate (Gal-1-P).</text>
</comment>
<feature type="compositionally biased region" description="Low complexity" evidence="13">
    <location>
        <begin position="1"/>
        <end position="19"/>
    </location>
</feature>
<dbReference type="Proteomes" id="UP001432039">
    <property type="component" value="Chromosome"/>
</dbReference>
<gene>
    <name evidence="11 17" type="primary">galK</name>
    <name evidence="17" type="ORF">OG517_03460</name>
</gene>
<dbReference type="InterPro" id="IPR019741">
    <property type="entry name" value="Galactokinase_CS"/>
</dbReference>
<feature type="binding site" evidence="11">
    <location>
        <begin position="47"/>
        <end position="50"/>
    </location>
    <ligand>
        <name>substrate</name>
    </ligand>
</feature>
<feature type="binding site" evidence="11">
    <location>
        <position position="242"/>
    </location>
    <ligand>
        <name>substrate</name>
    </ligand>
</feature>
<name>A0ABZ1T549_STRVG</name>
<protein>
    <recommendedName>
        <fullName evidence="11 12">Galactokinase</fullName>
        <ecNumber evidence="11 12">2.7.1.6</ecNumber>
    </recommendedName>
    <alternativeName>
        <fullName evidence="11">Galactose kinase</fullName>
    </alternativeName>
</protein>
<evidence type="ECO:0000256" key="8">
    <source>
        <dbReference type="ARBA" id="ARBA00022842"/>
    </source>
</evidence>
<evidence type="ECO:0000256" key="10">
    <source>
        <dbReference type="ARBA" id="ARBA00023277"/>
    </source>
</evidence>
<dbReference type="Pfam" id="PF00288">
    <property type="entry name" value="GHMP_kinases_N"/>
    <property type="match status" value="1"/>
</dbReference>
<evidence type="ECO:0000256" key="5">
    <source>
        <dbReference type="ARBA" id="ARBA00022741"/>
    </source>
</evidence>
<dbReference type="PROSITE" id="PS00627">
    <property type="entry name" value="GHMP_KINASES_ATP"/>
    <property type="match status" value="1"/>
</dbReference>
<keyword evidence="5 11" id="KW-0547">Nucleotide-binding</keyword>
<keyword evidence="18" id="KW-1185">Reference proteome</keyword>
<evidence type="ECO:0000256" key="13">
    <source>
        <dbReference type="SAM" id="MobiDB-lite"/>
    </source>
</evidence>
<evidence type="ECO:0000256" key="11">
    <source>
        <dbReference type="HAMAP-Rule" id="MF_00246"/>
    </source>
</evidence>
<feature type="active site" description="Proton acceptor" evidence="11">
    <location>
        <position position="190"/>
    </location>
</feature>
<keyword evidence="9 11" id="KW-0299">Galactose metabolism</keyword>
<evidence type="ECO:0000313" key="18">
    <source>
        <dbReference type="Proteomes" id="UP001432039"/>
    </source>
</evidence>
<feature type="binding site" evidence="11">
    <location>
        <begin position="140"/>
        <end position="146"/>
    </location>
    <ligand>
        <name>ATP</name>
        <dbReference type="ChEBI" id="CHEBI:30616"/>
    </ligand>
</feature>
<dbReference type="PRINTS" id="PR00473">
    <property type="entry name" value="GALCTOKINASE"/>
</dbReference>
<dbReference type="NCBIfam" id="TIGR00131">
    <property type="entry name" value="gal_kin"/>
    <property type="match status" value="1"/>
</dbReference>
<dbReference type="InterPro" id="IPR014721">
    <property type="entry name" value="Ribsml_uS5_D2-typ_fold_subgr"/>
</dbReference>